<protein>
    <submittedName>
        <fullName evidence="7">GntR family transcriptional regulator</fullName>
    </submittedName>
</protein>
<gene>
    <name evidence="7" type="ORF">GCM10010358_38100</name>
</gene>
<keyword evidence="5" id="KW-0804">Transcription</keyword>
<dbReference type="SMART" id="SM00345">
    <property type="entry name" value="HTH_GNTR"/>
    <property type="match status" value="1"/>
</dbReference>
<dbReference type="Proteomes" id="UP000619244">
    <property type="component" value="Unassembled WGS sequence"/>
</dbReference>
<sequence>MERREPSRAGTRIDTHQLSELLGEWRADGHSAYRALAASLWRLVRDGRLSVTSRLPAERDLADALAVSRTTVASAYELLRAEGRLISRRGVGSFVAPDRAPRSASAVEPIDLSVAAMSAPEPWLSRATARAAAELSTYTDGHGAFPAGLWELRVAIAARYTERGLPTDAGQIMVTNGATGAFTLLARRFGAPGDRMVVEAPTHPGMLRSLRLAGIRPVPVRLREDGWDLAAWRETLHMTQSSMACLTPDFHAPTGLLMPHEQRRDLVALARAAGVTLVADETVAELSLKAALPPPLAAYDASDESGAVITVGSASKAYWSGLRIGWIRADAPTVRHLAEQRLGLDVSCPVIDQLVLARLLGDPGVQAEVLDFQRERARAGRDTLVALLRQELPAWTFRVPAGGLALWARTGGISAREVADAAGRHGVRLAAEPHFNVAGGSPDDHVRLPYTRPPDVLAEAVRRLAGALRAPRCAAPTRGDALTSF</sequence>
<comment type="caution">
    <text evidence="7">The sequence shown here is derived from an EMBL/GenBank/DDBJ whole genome shotgun (WGS) entry which is preliminary data.</text>
</comment>
<dbReference type="InterPro" id="IPR036388">
    <property type="entry name" value="WH-like_DNA-bd_sf"/>
</dbReference>
<dbReference type="GO" id="GO:0003677">
    <property type="term" value="F:DNA binding"/>
    <property type="evidence" value="ECO:0007669"/>
    <property type="project" value="UniProtKB-KW"/>
</dbReference>
<dbReference type="Gene3D" id="1.10.10.10">
    <property type="entry name" value="Winged helix-like DNA-binding domain superfamily/Winged helix DNA-binding domain"/>
    <property type="match status" value="1"/>
</dbReference>
<proteinExistence type="inferred from homology"/>
<dbReference type="GO" id="GO:0030170">
    <property type="term" value="F:pyridoxal phosphate binding"/>
    <property type="evidence" value="ECO:0007669"/>
    <property type="project" value="InterPro"/>
</dbReference>
<reference evidence="7" key="2">
    <citation type="submission" date="2020-09" db="EMBL/GenBank/DDBJ databases">
        <authorList>
            <person name="Sun Q."/>
            <person name="Ohkuma M."/>
        </authorList>
    </citation>
    <scope>NUCLEOTIDE SEQUENCE</scope>
    <source>
        <strain evidence="7">JCM 4790</strain>
    </source>
</reference>
<dbReference type="PROSITE" id="PS50949">
    <property type="entry name" value="HTH_GNTR"/>
    <property type="match status" value="1"/>
</dbReference>
<dbReference type="PRINTS" id="PR00035">
    <property type="entry name" value="HTHGNTR"/>
</dbReference>
<dbReference type="InterPro" id="IPR036390">
    <property type="entry name" value="WH_DNA-bd_sf"/>
</dbReference>
<evidence type="ECO:0000256" key="5">
    <source>
        <dbReference type="ARBA" id="ARBA00023163"/>
    </source>
</evidence>
<dbReference type="InterPro" id="IPR051446">
    <property type="entry name" value="HTH_trans_reg/aminotransferase"/>
</dbReference>
<keyword evidence="3" id="KW-0805">Transcription regulation</keyword>
<dbReference type="InterPro" id="IPR015424">
    <property type="entry name" value="PyrdxlP-dep_Trfase"/>
</dbReference>
<dbReference type="GO" id="GO:0003700">
    <property type="term" value="F:DNA-binding transcription factor activity"/>
    <property type="evidence" value="ECO:0007669"/>
    <property type="project" value="InterPro"/>
</dbReference>
<dbReference type="Pfam" id="PF00155">
    <property type="entry name" value="Aminotran_1_2"/>
    <property type="match status" value="1"/>
</dbReference>
<dbReference type="SUPFAM" id="SSF53383">
    <property type="entry name" value="PLP-dependent transferases"/>
    <property type="match status" value="1"/>
</dbReference>
<dbReference type="EMBL" id="BMVU01000017">
    <property type="protein sequence ID" value="GGX80141.1"/>
    <property type="molecule type" value="Genomic_DNA"/>
</dbReference>
<evidence type="ECO:0000313" key="7">
    <source>
        <dbReference type="EMBL" id="GGX80141.1"/>
    </source>
</evidence>
<evidence type="ECO:0000256" key="1">
    <source>
        <dbReference type="ARBA" id="ARBA00005384"/>
    </source>
</evidence>
<dbReference type="AlphaFoldDB" id="A0A918NM21"/>
<name>A0A918NM21_9ACTN</name>
<dbReference type="InterPro" id="IPR015421">
    <property type="entry name" value="PyrdxlP-dep_Trfase_major"/>
</dbReference>
<accession>A0A918NM21</accession>
<dbReference type="InterPro" id="IPR004839">
    <property type="entry name" value="Aminotransferase_I/II_large"/>
</dbReference>
<organism evidence="7 8">
    <name type="scientific">Streptomyces minutiscleroticus</name>
    <dbReference type="NCBI Taxonomy" id="68238"/>
    <lineage>
        <taxon>Bacteria</taxon>
        <taxon>Bacillati</taxon>
        <taxon>Actinomycetota</taxon>
        <taxon>Actinomycetes</taxon>
        <taxon>Kitasatosporales</taxon>
        <taxon>Streptomycetaceae</taxon>
        <taxon>Streptomyces</taxon>
    </lineage>
</organism>
<keyword evidence="4" id="KW-0238">DNA-binding</keyword>
<evidence type="ECO:0000256" key="3">
    <source>
        <dbReference type="ARBA" id="ARBA00023015"/>
    </source>
</evidence>
<dbReference type="Pfam" id="PF00392">
    <property type="entry name" value="GntR"/>
    <property type="match status" value="1"/>
</dbReference>
<dbReference type="Gene3D" id="3.40.640.10">
    <property type="entry name" value="Type I PLP-dependent aspartate aminotransferase-like (Major domain)"/>
    <property type="match status" value="1"/>
</dbReference>
<dbReference type="CDD" id="cd00609">
    <property type="entry name" value="AAT_like"/>
    <property type="match status" value="1"/>
</dbReference>
<dbReference type="PANTHER" id="PTHR46577:SF1">
    <property type="entry name" value="HTH-TYPE TRANSCRIPTIONAL REGULATORY PROTEIN GABR"/>
    <property type="match status" value="1"/>
</dbReference>
<keyword evidence="8" id="KW-1185">Reference proteome</keyword>
<evidence type="ECO:0000313" key="8">
    <source>
        <dbReference type="Proteomes" id="UP000619244"/>
    </source>
</evidence>
<feature type="domain" description="HTH gntR-type" evidence="6">
    <location>
        <begin position="30"/>
        <end position="98"/>
    </location>
</feature>
<dbReference type="SUPFAM" id="SSF46785">
    <property type="entry name" value="Winged helix' DNA-binding domain"/>
    <property type="match status" value="1"/>
</dbReference>
<reference evidence="7" key="1">
    <citation type="journal article" date="2014" name="Int. J. Syst. Evol. Microbiol.">
        <title>Complete genome sequence of Corynebacterium casei LMG S-19264T (=DSM 44701T), isolated from a smear-ripened cheese.</title>
        <authorList>
            <consortium name="US DOE Joint Genome Institute (JGI-PGF)"/>
            <person name="Walter F."/>
            <person name="Albersmeier A."/>
            <person name="Kalinowski J."/>
            <person name="Ruckert C."/>
        </authorList>
    </citation>
    <scope>NUCLEOTIDE SEQUENCE</scope>
    <source>
        <strain evidence="7">JCM 4790</strain>
    </source>
</reference>
<evidence type="ECO:0000256" key="2">
    <source>
        <dbReference type="ARBA" id="ARBA00022898"/>
    </source>
</evidence>
<dbReference type="CDD" id="cd07377">
    <property type="entry name" value="WHTH_GntR"/>
    <property type="match status" value="1"/>
</dbReference>
<dbReference type="InterPro" id="IPR000524">
    <property type="entry name" value="Tscrpt_reg_HTH_GntR"/>
</dbReference>
<evidence type="ECO:0000256" key="4">
    <source>
        <dbReference type="ARBA" id="ARBA00023125"/>
    </source>
</evidence>
<comment type="similarity">
    <text evidence="1">In the C-terminal section; belongs to the class-I pyridoxal-phosphate-dependent aminotransferase family.</text>
</comment>
<keyword evidence="2" id="KW-0663">Pyridoxal phosphate</keyword>
<evidence type="ECO:0000259" key="6">
    <source>
        <dbReference type="PROSITE" id="PS50949"/>
    </source>
</evidence>
<dbReference type="PANTHER" id="PTHR46577">
    <property type="entry name" value="HTH-TYPE TRANSCRIPTIONAL REGULATORY PROTEIN GABR"/>
    <property type="match status" value="1"/>
</dbReference>